<dbReference type="Proteomes" id="UP000053271">
    <property type="component" value="Unassembled WGS sequence"/>
</dbReference>
<keyword evidence="2" id="KW-1185">Reference proteome</keyword>
<proteinExistence type="predicted"/>
<name>A0A101QTH8_9ACTN</name>
<organism evidence="1 2">
    <name type="scientific">Streptomyces longwoodensis</name>
    <dbReference type="NCBI Taxonomy" id="68231"/>
    <lineage>
        <taxon>Bacteria</taxon>
        <taxon>Bacillati</taxon>
        <taxon>Actinomycetota</taxon>
        <taxon>Actinomycetes</taxon>
        <taxon>Kitasatosporales</taxon>
        <taxon>Streptomycetaceae</taxon>
        <taxon>Streptomyces</taxon>
    </lineage>
</organism>
<gene>
    <name evidence="1" type="ORF">AQJ30_24005</name>
</gene>
<comment type="caution">
    <text evidence="1">The sequence shown here is derived from an EMBL/GenBank/DDBJ whole genome shotgun (WGS) entry which is preliminary data.</text>
</comment>
<reference evidence="1 2" key="1">
    <citation type="submission" date="2015-10" db="EMBL/GenBank/DDBJ databases">
        <title>Draft genome sequence of Streptomyces longwoodensis DSM 41677, type strain for the species Streptomyces longwoodensis.</title>
        <authorList>
            <person name="Ruckert C."/>
            <person name="Winkler A."/>
            <person name="Kalinowski J."/>
            <person name="Kampfer P."/>
            <person name="Glaeser S."/>
        </authorList>
    </citation>
    <scope>NUCLEOTIDE SEQUENCE [LARGE SCALE GENOMIC DNA]</scope>
    <source>
        <strain evidence="1 2">DSM 41677</strain>
    </source>
</reference>
<sequence>MVGCRYLTRSKRTVAQVTLDKREDLRVQNTLAGFGGNVTLTLQEVRHCSGDQVQTHVAQSCGILRRVARAVLCQMGEEGCQQAPHALIAGKSSADELTDVAGRQGKQRAGEVDEDVPAVSVRLEGVGAFEEHEFTRPGRSMFAILLDHM</sequence>
<evidence type="ECO:0000313" key="1">
    <source>
        <dbReference type="EMBL" id="KUN35750.1"/>
    </source>
</evidence>
<accession>A0A101QTH8</accession>
<evidence type="ECO:0000313" key="2">
    <source>
        <dbReference type="Proteomes" id="UP000053271"/>
    </source>
</evidence>
<dbReference type="EMBL" id="LMWS01000031">
    <property type="protein sequence ID" value="KUN35750.1"/>
    <property type="molecule type" value="Genomic_DNA"/>
</dbReference>
<dbReference type="AlphaFoldDB" id="A0A101QTH8"/>
<protein>
    <submittedName>
        <fullName evidence="1">Uncharacterized protein</fullName>
    </submittedName>
</protein>